<reference evidence="2" key="1">
    <citation type="submission" date="2022-11" db="UniProtKB">
        <authorList>
            <consortium name="WormBaseParasite"/>
        </authorList>
    </citation>
    <scope>IDENTIFICATION</scope>
</reference>
<sequence length="133" mass="15300">MLHLYIESESMKASTLLVLGRPLFHNATRCTESRVVHFITWLLRTSTQPESGTFQVSGNDFPLVREVLEEKLGECSDEMITSGSVPTSSCLVTCRNFFRHLRISSALVLDRYCYRHRRTTNTSHGHARRERLD</sequence>
<dbReference type="WBParaSite" id="sdigi.contig177.g5711.t1">
    <property type="protein sequence ID" value="sdigi.contig177.g5711.t1"/>
    <property type="gene ID" value="sdigi.contig177.g5711"/>
</dbReference>
<proteinExistence type="predicted"/>
<accession>A0A915PHM2</accession>
<keyword evidence="1" id="KW-1185">Reference proteome</keyword>
<name>A0A915PHM2_9BILA</name>
<dbReference type="Proteomes" id="UP000887581">
    <property type="component" value="Unplaced"/>
</dbReference>
<organism evidence="1 2">
    <name type="scientific">Setaria digitata</name>
    <dbReference type="NCBI Taxonomy" id="48799"/>
    <lineage>
        <taxon>Eukaryota</taxon>
        <taxon>Metazoa</taxon>
        <taxon>Ecdysozoa</taxon>
        <taxon>Nematoda</taxon>
        <taxon>Chromadorea</taxon>
        <taxon>Rhabditida</taxon>
        <taxon>Spirurina</taxon>
        <taxon>Spiruromorpha</taxon>
        <taxon>Filarioidea</taxon>
        <taxon>Setariidae</taxon>
        <taxon>Setaria</taxon>
    </lineage>
</organism>
<dbReference type="AlphaFoldDB" id="A0A915PHM2"/>
<evidence type="ECO:0000313" key="2">
    <source>
        <dbReference type="WBParaSite" id="sdigi.contig177.g5711.t1"/>
    </source>
</evidence>
<protein>
    <submittedName>
        <fullName evidence="2">Uncharacterized protein</fullName>
    </submittedName>
</protein>
<evidence type="ECO:0000313" key="1">
    <source>
        <dbReference type="Proteomes" id="UP000887581"/>
    </source>
</evidence>